<sequence>MTAYANQVKSYIEQYKAEVGGDGLLDPHEVAEWAYKRGLHKPSIRTVVDAIASDISQFFREEFRTNQDGQRYRAKHAVRFKKGDKTMSLWADMDDEKAPRDHFVRSFAQRRQQIVGDCFQLKTDVDVYNGKNATAQPIQVPLDFTLDVEELQLPLKGKKAA</sequence>
<dbReference type="Proteomes" id="UP001057498">
    <property type="component" value="Chromosome"/>
</dbReference>
<evidence type="ECO:0000313" key="2">
    <source>
        <dbReference type="Proteomes" id="UP001057498"/>
    </source>
</evidence>
<gene>
    <name evidence="1" type="ORF">CATMQ487_41940</name>
</gene>
<dbReference type="EMBL" id="AP025730">
    <property type="protein sequence ID" value="BDI07224.1"/>
    <property type="molecule type" value="Genomic_DNA"/>
</dbReference>
<protein>
    <submittedName>
        <fullName evidence="1">Uncharacterized protein</fullName>
    </submittedName>
</protein>
<name>A0ABM7YRJ1_9BURK</name>
<proteinExistence type="predicted"/>
<accession>A0ABM7YRJ1</accession>
<reference evidence="1" key="1">
    <citation type="submission" date="2022-04" db="EMBL/GenBank/DDBJ databases">
        <title>Whole genome sequence of Sphaerotilus sp. FB-5.</title>
        <authorList>
            <person name="Takeda M."/>
            <person name="Narihara S."/>
            <person name="Akimoto M."/>
            <person name="Akimoto R."/>
            <person name="Nishiyashiki S."/>
            <person name="Murakami T."/>
        </authorList>
    </citation>
    <scope>NUCLEOTIDE SEQUENCE</scope>
    <source>
        <strain evidence="1">FB-5</strain>
    </source>
</reference>
<evidence type="ECO:0000313" key="1">
    <source>
        <dbReference type="EMBL" id="BDI07224.1"/>
    </source>
</evidence>
<keyword evidence="2" id="KW-1185">Reference proteome</keyword>
<organism evidence="1 2">
    <name type="scientific">Sphaerotilus microaerophilus</name>
    <dbReference type="NCBI Taxonomy" id="2914710"/>
    <lineage>
        <taxon>Bacteria</taxon>
        <taxon>Pseudomonadati</taxon>
        <taxon>Pseudomonadota</taxon>
        <taxon>Betaproteobacteria</taxon>
        <taxon>Burkholderiales</taxon>
        <taxon>Sphaerotilaceae</taxon>
        <taxon>Sphaerotilus</taxon>
    </lineage>
</organism>